<dbReference type="EMBL" id="MZ333457">
    <property type="protein sequence ID" value="QYI86608.1"/>
    <property type="molecule type" value="Genomic_DNA"/>
</dbReference>
<name>A0AAE8BI52_9CAUD</name>
<keyword evidence="2" id="KW-1185">Reference proteome</keyword>
<accession>A0AAE8BI52</accession>
<dbReference type="Proteomes" id="UP000827296">
    <property type="component" value="Segment"/>
</dbReference>
<reference evidence="1 2" key="1">
    <citation type="journal article" date="2022" name="Viruses">
        <title>Two Novel Lytic Bacteriophages Infecting Enterococcus spp. Are Promising Candidates for Targeted Antibacterial Therapy.</title>
        <authorList>
            <person name="Tkachev P.V."/>
            <person name="Pchelin I.M."/>
            <person name="Azarov D.V."/>
            <person name="Gorshkov A.N."/>
            <person name="Shamova O.V."/>
            <person name="Dmitriev A.V."/>
            <person name="Goncharov A.E."/>
        </authorList>
    </citation>
    <scope>NUCLEOTIDE SEQUENCE [LARGE SCALE GENOMIC DNA]</scope>
</reference>
<evidence type="ECO:0000313" key="2">
    <source>
        <dbReference type="Proteomes" id="UP000827296"/>
    </source>
</evidence>
<sequence length="251" mass="28785">MARKKDKKKRQEEIEDALVAFMTSQNHKYHRFTDSFTVLLDGFVNELIVNLADPKLDTFAILQVKQYEAIRKLQATLIDYQEEFREMLLESMSDTLEETMRQLLPNKAIPSATDNSYLEQTIAEAYDYFEELFLQLLLEIESIAVGTVPSTEDIVTTIQKLRDRLSYTLRRHIEAQMAAIINLAVIEASKQHKIEVWKWCIRPELTESGTCADCLALSEGGIGNEGLYTLSTMPLLPRHPHCVCILIPYVL</sequence>
<organism evidence="1 2">
    <name type="scientific">Enterococcus phage SSsP-1</name>
    <dbReference type="NCBI Taxonomy" id="2859527"/>
    <lineage>
        <taxon>Viruses</taxon>
        <taxon>Duplodnaviria</taxon>
        <taxon>Heunggongvirae</taxon>
        <taxon>Uroviricota</taxon>
        <taxon>Caudoviricetes</taxon>
        <taxon>Saphexavirus</taxon>
        <taxon>Saphexavirus SSsP1</taxon>
    </lineage>
</organism>
<protein>
    <submittedName>
        <fullName evidence="1">Protein F like protein</fullName>
    </submittedName>
</protein>
<evidence type="ECO:0000313" key="1">
    <source>
        <dbReference type="EMBL" id="QYI86608.1"/>
    </source>
</evidence>
<proteinExistence type="predicted"/>